<dbReference type="GeneID" id="81469684"/>
<dbReference type="GO" id="GO:0005737">
    <property type="term" value="C:cytoplasm"/>
    <property type="evidence" value="ECO:0007669"/>
    <property type="project" value="UniProtKB-SubCell"/>
</dbReference>
<dbReference type="Gene3D" id="2.30.40.10">
    <property type="entry name" value="Urease, subunit C, domain 1"/>
    <property type="match status" value="1"/>
</dbReference>
<dbReference type="GO" id="GO:0046872">
    <property type="term" value="F:metal ion binding"/>
    <property type="evidence" value="ECO:0007669"/>
    <property type="project" value="UniProtKB-KW"/>
</dbReference>
<keyword evidence="1 5" id="KW-0378">Hydrolase</keyword>
<dbReference type="GO" id="GO:0008798">
    <property type="term" value="F:beta-aspartyl-peptidase activity"/>
    <property type="evidence" value="ECO:0007669"/>
    <property type="project" value="InterPro"/>
</dbReference>
<evidence type="ECO:0000256" key="2">
    <source>
        <dbReference type="PIRSR" id="PIRSR001238-1"/>
    </source>
</evidence>
<evidence type="ECO:0000256" key="1">
    <source>
        <dbReference type="PIRNR" id="PIRNR001238"/>
    </source>
</evidence>
<dbReference type="Gene3D" id="3.20.20.140">
    <property type="entry name" value="Metal-dependent hydrolases"/>
    <property type="match status" value="1"/>
</dbReference>
<feature type="binding site" evidence="3">
    <location>
        <position position="63"/>
    </location>
    <ligand>
        <name>Zn(2+)</name>
        <dbReference type="ChEBI" id="CHEBI:29105"/>
        <label>1</label>
        <note>catalytic</note>
    </ligand>
</feature>
<keyword evidence="1" id="KW-0645">Protease</keyword>
<dbReference type="PANTHER" id="PTHR11647:SF1">
    <property type="entry name" value="COLLAPSIN RESPONSE MEDIATOR PROTEIN"/>
    <property type="match status" value="1"/>
</dbReference>
<comment type="cofactor">
    <cofactor evidence="1 3">
        <name>Zn(2+)</name>
        <dbReference type="ChEBI" id="CHEBI:29105"/>
    </cofactor>
    <text evidence="1 3">Binds 2 Zn(2+) ions per subunit.</text>
</comment>
<dbReference type="InterPro" id="IPR011059">
    <property type="entry name" value="Metal-dep_hydrolase_composite"/>
</dbReference>
<feature type="binding site" evidence="3">
    <location>
        <position position="226"/>
    </location>
    <ligand>
        <name>Zn(2+)</name>
        <dbReference type="ChEBI" id="CHEBI:29105"/>
        <label>2</label>
        <note>catalytic</note>
    </ligand>
</feature>
<keyword evidence="1 3" id="KW-0862">Zinc</keyword>
<feature type="binding site" evidence="3">
    <location>
        <position position="285"/>
    </location>
    <ligand>
        <name>Zn(2+)</name>
        <dbReference type="ChEBI" id="CHEBI:29105"/>
        <label>1</label>
        <note>catalytic</note>
    </ligand>
</feature>
<dbReference type="GO" id="GO:0008237">
    <property type="term" value="F:metallopeptidase activity"/>
    <property type="evidence" value="ECO:0007669"/>
    <property type="project" value="UniProtKB-KW"/>
</dbReference>
<protein>
    <recommendedName>
        <fullName evidence="1">Isoaspartyl dipeptidase</fullName>
        <ecNumber evidence="1">3.4.19.-</ecNumber>
    </recommendedName>
</protein>
<dbReference type="SUPFAM" id="SSF51338">
    <property type="entry name" value="Composite domain of metallo-dependent hydrolases"/>
    <property type="match status" value="1"/>
</dbReference>
<name>A0A7G9TDN0_PSEMX</name>
<dbReference type="PIRSF" id="PIRSF001238">
    <property type="entry name" value="IadA"/>
    <property type="match status" value="1"/>
</dbReference>
<proteinExistence type="inferred from homology"/>
<dbReference type="InterPro" id="IPR050378">
    <property type="entry name" value="Metallo-dep_Hydrolases_sf"/>
</dbReference>
<feature type="binding site" evidence="3">
    <location>
        <position position="65"/>
    </location>
    <ligand>
        <name>Zn(2+)</name>
        <dbReference type="ChEBI" id="CHEBI:29105"/>
        <label>1</label>
        <note>catalytic</note>
    </ligand>
</feature>
<dbReference type="InterPro" id="IPR006680">
    <property type="entry name" value="Amidohydro-rel"/>
</dbReference>
<reference evidence="5 6" key="1">
    <citation type="submission" date="2020-08" db="EMBL/GenBank/DDBJ databases">
        <title>Streptomycin Non-resistant strain, P. mexicana.</title>
        <authorList>
            <person name="Ganesh-Kumar S."/>
            <person name="Zhe T."/>
            <person name="Yu Z."/>
            <person name="Min Y."/>
        </authorList>
    </citation>
    <scope>NUCLEOTIDE SEQUENCE [LARGE SCALE GENOMIC DNA]</scope>
    <source>
        <strain evidence="5 6">GTZY2</strain>
    </source>
</reference>
<evidence type="ECO:0000256" key="3">
    <source>
        <dbReference type="PIRSR" id="PIRSR001238-3"/>
    </source>
</evidence>
<dbReference type="InterPro" id="IPR010229">
    <property type="entry name" value="Pept_M38_dipep"/>
</dbReference>
<dbReference type="SUPFAM" id="SSF51556">
    <property type="entry name" value="Metallo-dependent hydrolases"/>
    <property type="match status" value="1"/>
</dbReference>
<dbReference type="RefSeq" id="WP_187573638.1">
    <property type="nucleotide sequence ID" value="NZ_CP060731.1"/>
</dbReference>
<dbReference type="Proteomes" id="UP000515838">
    <property type="component" value="Chromosome"/>
</dbReference>
<dbReference type="PANTHER" id="PTHR11647">
    <property type="entry name" value="HYDRANTOINASE/DIHYDROPYRIMIDINASE FAMILY MEMBER"/>
    <property type="match status" value="1"/>
</dbReference>
<dbReference type="AlphaFoldDB" id="A0A7G9TDN0"/>
<evidence type="ECO:0000313" key="6">
    <source>
        <dbReference type="Proteomes" id="UP000515838"/>
    </source>
</evidence>
<dbReference type="GO" id="GO:0006508">
    <property type="term" value="P:proteolysis"/>
    <property type="evidence" value="ECO:0007669"/>
    <property type="project" value="UniProtKB-KW"/>
</dbReference>
<feature type="domain" description="Amidohydrolase-related" evidence="4">
    <location>
        <begin position="55"/>
        <end position="372"/>
    </location>
</feature>
<gene>
    <name evidence="5" type="ORF">IAE60_01825</name>
</gene>
<keyword evidence="1 3" id="KW-0479">Metal-binding</keyword>
<keyword evidence="1" id="KW-0482">Metalloprotease</keyword>
<accession>A0A7G9TDN0</accession>
<dbReference type="EC" id="3.4.19.-" evidence="1"/>
<comment type="PTM">
    <text evidence="1">Carboxylation allows a single lysine to coordinate two zinc ions.</text>
</comment>
<sequence length="391" mass="40947">MTTTLIRNAEVYAPESLGRRDLLLGGGKVLWIGTDAPDLPAAFGAQVLDLSGRRLLPGLIDGHVHVTGGGGEAGFASRVPAPTLSRYTRSGVTTVVGLLGTDDVARGTRELLAHVNALREEGLSAWGYAGGYHLPPATLTGSVRADLVFIDCLIGVGELAISDHRSSQPTLDELLRIASEAHVAGLMTGKAGIVHLHLGDGSRGLDLVRRALDQSELPPRVFNPTHVNRRKALFEEAIALARRGCSIDITAFPVDEGEDAWSAADALVRYLDSGAPRDRVTVSSDAGGCLPCFDAQGRVCSMDVGHSGALVDTLRELLTRGIALQDALPAFTSNVAGLLRLPGKGRIAVGADADLVALDADGAVTDVFAGGRPHLRDGAVLRRGTFESQDT</sequence>
<evidence type="ECO:0000259" key="4">
    <source>
        <dbReference type="Pfam" id="PF01979"/>
    </source>
</evidence>
<dbReference type="NCBIfam" id="TIGR01975">
    <property type="entry name" value="isoAsp_dipep"/>
    <property type="match status" value="1"/>
</dbReference>
<dbReference type="EMBL" id="CP060731">
    <property type="protein sequence ID" value="QNN78205.1"/>
    <property type="molecule type" value="Genomic_DNA"/>
</dbReference>
<organism evidence="5 6">
    <name type="scientific">Pseudoxanthomonas mexicana</name>
    <dbReference type="NCBI Taxonomy" id="128785"/>
    <lineage>
        <taxon>Bacteria</taxon>
        <taxon>Pseudomonadati</taxon>
        <taxon>Pseudomonadota</taxon>
        <taxon>Gammaproteobacteria</taxon>
        <taxon>Lysobacterales</taxon>
        <taxon>Lysobacteraceae</taxon>
        <taxon>Pseudoxanthomonas</taxon>
    </lineage>
</organism>
<dbReference type="GO" id="GO:0016810">
    <property type="term" value="F:hydrolase activity, acting on carbon-nitrogen (but not peptide) bonds"/>
    <property type="evidence" value="ECO:0007669"/>
    <property type="project" value="InterPro"/>
</dbReference>
<feature type="active site" description="Proton acceptor" evidence="2">
    <location>
        <position position="285"/>
    </location>
</feature>
<dbReference type="InterPro" id="IPR032466">
    <property type="entry name" value="Metal_Hydrolase"/>
</dbReference>
<dbReference type="Pfam" id="PF01979">
    <property type="entry name" value="Amidohydro_1"/>
    <property type="match status" value="1"/>
</dbReference>
<feature type="binding site" evidence="3">
    <location>
        <position position="197"/>
    </location>
    <ligand>
        <name>Zn(2+)</name>
        <dbReference type="ChEBI" id="CHEBI:29105"/>
        <label>2</label>
        <note>catalytic</note>
    </ligand>
</feature>
<comment type="subcellular location">
    <subcellularLocation>
        <location evidence="1">Cytoplasm</location>
    </subcellularLocation>
</comment>
<comment type="similarity">
    <text evidence="1">Belongs to the peptidase M38 family.</text>
</comment>
<evidence type="ECO:0000313" key="5">
    <source>
        <dbReference type="EMBL" id="QNN78205.1"/>
    </source>
</evidence>
<comment type="function">
    <text evidence="1">Catalyzes the hydrolytic cleavage of a subset of L-isoaspartyl (L-beta-aspartyl) dipeptides. Used to degrade proteins damaged by L-isoaspartyl residues formation.</text>
</comment>